<dbReference type="EMBL" id="RCHU02000014">
    <property type="protein sequence ID" value="KAL3572553.1"/>
    <property type="molecule type" value="Genomic_DNA"/>
</dbReference>
<evidence type="ECO:0000313" key="1">
    <source>
        <dbReference type="EMBL" id="KAL3572553.1"/>
    </source>
</evidence>
<keyword evidence="2" id="KW-1185">Reference proteome</keyword>
<evidence type="ECO:0000313" key="2">
    <source>
        <dbReference type="Proteomes" id="UP000309997"/>
    </source>
</evidence>
<protein>
    <submittedName>
        <fullName evidence="1">Uncharacterized protein</fullName>
    </submittedName>
</protein>
<organism evidence="1 2">
    <name type="scientific">Populus alba</name>
    <name type="common">White poplar</name>
    <dbReference type="NCBI Taxonomy" id="43335"/>
    <lineage>
        <taxon>Eukaryota</taxon>
        <taxon>Viridiplantae</taxon>
        <taxon>Streptophyta</taxon>
        <taxon>Embryophyta</taxon>
        <taxon>Tracheophyta</taxon>
        <taxon>Spermatophyta</taxon>
        <taxon>Magnoliopsida</taxon>
        <taxon>eudicotyledons</taxon>
        <taxon>Gunneridae</taxon>
        <taxon>Pentapetalae</taxon>
        <taxon>rosids</taxon>
        <taxon>fabids</taxon>
        <taxon>Malpighiales</taxon>
        <taxon>Salicaceae</taxon>
        <taxon>Saliceae</taxon>
        <taxon>Populus</taxon>
    </lineage>
</organism>
<name>A0ACC4B3M6_POPAL</name>
<comment type="caution">
    <text evidence="1">The sequence shown here is derived from an EMBL/GenBank/DDBJ whole genome shotgun (WGS) entry which is preliminary data.</text>
</comment>
<sequence length="1231" mass="132562">MDSQDPRKNPTHTPGHESHGVYVCHKCGWPFPNPHPSARHRRAHKKICGTLEGYKFVDSEETPLSALSDDDHGSDEDPKTSSPKGLERGINEKGCGGVGSRSNRSEDDVFTDAIAEFPESGSSPATAEHTRDVKEPGINLEINKATAQSSEDASVTVISPPPSNSADHIQMQSTEVPVINLSGSAQESSLDHGSNATIASMTRSLTDCRDEESDFEHSHDNGSSAWDSIPVKLETQTDASQENKKSGTVEDLPETDAKGNEETKLDGQLLDVVVSTDDNAEDASEVASESQKMDDVTSQPVPAAEVLQLKEGGYTDGLASGMSLNDLSPEVNLVEPAHSSISTAQIEGDSQEIDSAVSVNSAVSYDNKGEGNGNMHVLIVPNDITVVADAENMVKGFKDLEGGKLPQLMNMDSFEVSNNVKDSDLKNNPRGFNSRPLTEDTEVSASNMHVLNDNLEPKDGTSQRIVEELPDEAEADVPQRSEVVVTDVVTGDLEKSISVHSPEDVPCDHCETSSLTSSIEHATKAISDANTVVVPMDAEVRQTNLIGMDDTGNDEKDKIESSEVGENDKNKRNTKESFAENRIPTSKHASISSEQADQRNSVLGDVKAAGLEEGKIERCNVSEIVTEGDSVSGLGEEKLLREPKATPESVFKVESCFTSENDINVCEGKLPQLASIPSEQADQRNNVLGDVKAAGLEEGKIERCNVSEIVTEGDSVSGLGEENLLRGPKTTPESAVNVESCFISENDINVCEGKLPQHEHTDIGGVLDPQESRKEPESNGMANQQVERAGEVSAAVESDSGGDAEVLWKSSEDKMVREPLVSPSEPSSSLQNSSPVADNQARDFLGVASGNTPESLPDEGDNNLVAQQVVASATDFSVDSISQTDSLEGHWGSVSVLSTQSDIPAILDAEPLPSNGSQALPEAEKATLKKPIATSGTEHADTSNIFDPPSFMTLVEPRDVVNQKAAASESQTTRNPQQLNAASVQAGWFPSITNVLNESEGRKKNEEIIAKVTNWSTGEQRPSLRSPQHAPLKSLLGEASMETKSKPLNAKEIPVEKDSPAAKDNGDLPKTVSSILAPQEPVGEPAKVEERAWSSPARGMDAIIREMEDSNTCWNITIASIILLSYLKMKDFTRLMFFLSKFPERCVEPDMVTFGILFDAEDMGSDGKECLQMWRKMGLLYKRVEMNTDPLALSASGKGGFPRSCEEACSSLETNARENKRRTYVDFINLV</sequence>
<proteinExistence type="predicted"/>
<gene>
    <name evidence="1" type="ORF">D5086_026457</name>
</gene>
<accession>A0ACC4B3M6</accession>
<reference evidence="1 2" key="1">
    <citation type="journal article" date="2024" name="Plant Biotechnol. J.">
        <title>Genome and CRISPR/Cas9 system of a widespread forest tree (Populus alba) in the world.</title>
        <authorList>
            <person name="Liu Y.J."/>
            <person name="Jiang P.F."/>
            <person name="Han X.M."/>
            <person name="Li X.Y."/>
            <person name="Wang H.M."/>
            <person name="Wang Y.J."/>
            <person name="Wang X.X."/>
            <person name="Zeng Q.Y."/>
        </authorList>
    </citation>
    <scope>NUCLEOTIDE SEQUENCE [LARGE SCALE GENOMIC DNA]</scope>
    <source>
        <strain evidence="2">cv. PAL-ZL1</strain>
    </source>
</reference>
<dbReference type="Proteomes" id="UP000309997">
    <property type="component" value="Unassembled WGS sequence"/>
</dbReference>